<name>A0A9L0IHT6_EQUAS</name>
<dbReference type="Gene3D" id="3.30.60.30">
    <property type="match status" value="1"/>
</dbReference>
<dbReference type="InterPro" id="IPR002350">
    <property type="entry name" value="Kazal_dom"/>
</dbReference>
<dbReference type="SMART" id="SM00280">
    <property type="entry name" value="KAZAL"/>
    <property type="match status" value="1"/>
</dbReference>
<reference evidence="2" key="3">
    <citation type="submission" date="2025-09" db="UniProtKB">
        <authorList>
            <consortium name="Ensembl"/>
        </authorList>
    </citation>
    <scope>IDENTIFICATION</scope>
</reference>
<dbReference type="PROSITE" id="PS00282">
    <property type="entry name" value="KAZAL_1"/>
    <property type="match status" value="1"/>
</dbReference>
<feature type="domain" description="Kazal-like" evidence="1">
    <location>
        <begin position="140"/>
        <end position="196"/>
    </location>
</feature>
<gene>
    <name evidence="2" type="primary">LOC106839837</name>
</gene>
<dbReference type="AlphaFoldDB" id="A0A9L0IHT6"/>
<evidence type="ECO:0000313" key="2">
    <source>
        <dbReference type="Ensembl" id="ENSEASP00005040448.1"/>
    </source>
</evidence>
<dbReference type="GeneTree" id="ENSGT00940000165308"/>
<keyword evidence="3" id="KW-1185">Reference proteome</keyword>
<reference evidence="2" key="2">
    <citation type="submission" date="2025-08" db="UniProtKB">
        <authorList>
            <consortium name="Ensembl"/>
        </authorList>
    </citation>
    <scope>IDENTIFICATION</scope>
</reference>
<evidence type="ECO:0000259" key="1">
    <source>
        <dbReference type="PROSITE" id="PS51465"/>
    </source>
</evidence>
<dbReference type="PANTHER" id="PTHR21312:SF30">
    <property type="entry name" value="SERINE PROTEASE INHIBITOR KAZAL-TYPE 11-RELATED"/>
    <property type="match status" value="1"/>
</dbReference>
<reference evidence="2 3" key="1">
    <citation type="journal article" date="2020" name="Nat. Commun.">
        <title>Donkey genomes provide new insights into domestication and selection for coat color.</title>
        <authorList>
            <person name="Wang"/>
            <person name="C."/>
            <person name="Li"/>
            <person name="H."/>
            <person name="Guo"/>
            <person name="Y."/>
            <person name="Huang"/>
            <person name="J."/>
            <person name="Sun"/>
            <person name="Y."/>
            <person name="Min"/>
            <person name="J."/>
            <person name="Wang"/>
            <person name="J."/>
            <person name="Fang"/>
            <person name="X."/>
            <person name="Zhao"/>
            <person name="Z."/>
            <person name="Wang"/>
            <person name="S."/>
            <person name="Zhang"/>
            <person name="Y."/>
            <person name="Liu"/>
            <person name="Q."/>
            <person name="Jiang"/>
            <person name="Q."/>
            <person name="Wang"/>
            <person name="X."/>
            <person name="Guo"/>
            <person name="Y."/>
            <person name="Yang"/>
            <person name="C."/>
            <person name="Wang"/>
            <person name="Y."/>
            <person name="Tian"/>
            <person name="F."/>
            <person name="Zhuang"/>
            <person name="G."/>
            <person name="Fan"/>
            <person name="Y."/>
            <person name="Gao"/>
            <person name="Q."/>
            <person name="Li"/>
            <person name="Y."/>
            <person name="Ju"/>
            <person name="Z."/>
            <person name="Li"/>
            <person name="J."/>
            <person name="Li"/>
            <person name="R."/>
            <person name="Hou"/>
            <person name="M."/>
            <person name="Yang"/>
            <person name="G."/>
            <person name="Liu"/>
            <person name="G."/>
            <person name="Liu"/>
            <person name="W."/>
            <person name="Guo"/>
            <person name="J."/>
            <person name="Pan"/>
            <person name="S."/>
            <person name="Fan"/>
            <person name="G."/>
            <person name="Zhang"/>
            <person name="W."/>
            <person name="Zhang"/>
            <person name="R."/>
            <person name="Yu"/>
            <person name="J."/>
            <person name="Zhang"/>
            <person name="X."/>
            <person name="Yin"/>
            <person name="Q."/>
            <person name="Ji"/>
            <person name="C."/>
            <person name="Jin"/>
            <person name="Y."/>
            <person name="Yue"/>
            <person name="G."/>
            <person name="Liu"/>
            <person name="M."/>
            <person name="Xu"/>
            <person name="J."/>
            <person name="Liu"/>
            <person name="S."/>
            <person name="Jordana"/>
            <person name="J."/>
            <person name="Noce"/>
            <person name="A."/>
            <person name="Amills"/>
            <person name="M."/>
            <person name="Wu"/>
            <person name="D.D."/>
            <person name="Li"/>
            <person name="S."/>
            <person name="Zhou"/>
            <person name="X. and Zhong"/>
            <person name="J."/>
        </authorList>
    </citation>
    <scope>NUCLEOTIDE SEQUENCE [LARGE SCALE GENOMIC DNA]</scope>
</reference>
<dbReference type="SUPFAM" id="SSF100895">
    <property type="entry name" value="Kazal-type serine protease inhibitors"/>
    <property type="match status" value="1"/>
</dbReference>
<organism evidence="2 3">
    <name type="scientific">Equus asinus</name>
    <name type="common">Donkey</name>
    <name type="synonym">Equus africanus asinus</name>
    <dbReference type="NCBI Taxonomy" id="9793"/>
    <lineage>
        <taxon>Eukaryota</taxon>
        <taxon>Metazoa</taxon>
        <taxon>Chordata</taxon>
        <taxon>Craniata</taxon>
        <taxon>Vertebrata</taxon>
        <taxon>Euteleostomi</taxon>
        <taxon>Mammalia</taxon>
        <taxon>Eutheria</taxon>
        <taxon>Laurasiatheria</taxon>
        <taxon>Perissodactyla</taxon>
        <taxon>Equidae</taxon>
        <taxon>Equus</taxon>
    </lineage>
</organism>
<sequence>MEINGGEGKMNKIATVASLSVVSSCEIKDIFIILAFTLYSGRTQNTSVSYLPGAISLTPREVFTNRSIKETRQLGGSGWEEEVNKLCTVCGGVGLAPHGLLCFRLDKMSFFSSWMKAVFIIVLLFPLHSETSFSRPNTVQRIGPDCDVFKDRLHLCTRERNPICATNCRTYSNPCVFCSAKIESGGKFGFRRYGAC</sequence>
<protein>
    <recommendedName>
        <fullName evidence="1">Kazal-like domain-containing protein</fullName>
    </recommendedName>
</protein>
<evidence type="ECO:0000313" key="3">
    <source>
        <dbReference type="Proteomes" id="UP000694387"/>
    </source>
</evidence>
<dbReference type="Pfam" id="PF00050">
    <property type="entry name" value="Kazal_1"/>
    <property type="match status" value="1"/>
</dbReference>
<proteinExistence type="predicted"/>
<dbReference type="PANTHER" id="PTHR21312">
    <property type="entry name" value="SERINE PROTEASE INHIBITOR"/>
    <property type="match status" value="1"/>
</dbReference>
<dbReference type="Proteomes" id="UP000694387">
    <property type="component" value="Chromosome 9"/>
</dbReference>
<dbReference type="PROSITE" id="PS51465">
    <property type="entry name" value="KAZAL_2"/>
    <property type="match status" value="1"/>
</dbReference>
<dbReference type="InterPro" id="IPR036058">
    <property type="entry name" value="Kazal_dom_sf"/>
</dbReference>
<dbReference type="Ensembl" id="ENSEAST00005076535.1">
    <property type="protein sequence ID" value="ENSEASP00005040448.1"/>
    <property type="gene ID" value="ENSEASG00005024880.1"/>
</dbReference>
<accession>A0A9L0IHT6</accession>